<dbReference type="PROSITE" id="PS50808">
    <property type="entry name" value="ZF_BED"/>
    <property type="match status" value="1"/>
</dbReference>
<feature type="domain" description="BED-type" evidence="10">
    <location>
        <begin position="95"/>
        <end position="155"/>
    </location>
</feature>
<keyword evidence="5" id="KW-0805">Transcription regulation</keyword>
<dbReference type="PANTHER" id="PTHR46481">
    <property type="entry name" value="ZINC FINGER BED DOMAIN-CONTAINING PROTEIN 4"/>
    <property type="match status" value="1"/>
</dbReference>
<keyword evidence="4" id="KW-0862">Zinc</keyword>
<keyword evidence="7" id="KW-0539">Nucleus</keyword>
<name>A0A3L6MRZ7_FUSOX</name>
<feature type="compositionally biased region" description="Basic and acidic residues" evidence="9">
    <location>
        <begin position="41"/>
        <end position="56"/>
    </location>
</feature>
<evidence type="ECO:0000256" key="8">
    <source>
        <dbReference type="PROSITE-ProRule" id="PRU00027"/>
    </source>
</evidence>
<dbReference type="EMBL" id="MRCU01000019">
    <property type="protein sequence ID" value="RKK06838.1"/>
    <property type="molecule type" value="Genomic_DNA"/>
</dbReference>
<dbReference type="GO" id="GO:0005634">
    <property type="term" value="C:nucleus"/>
    <property type="evidence" value="ECO:0007669"/>
    <property type="project" value="UniProtKB-SubCell"/>
</dbReference>
<dbReference type="GO" id="GO:0003677">
    <property type="term" value="F:DNA binding"/>
    <property type="evidence" value="ECO:0007669"/>
    <property type="project" value="InterPro"/>
</dbReference>
<protein>
    <recommendedName>
        <fullName evidence="10">BED-type domain-containing protein</fullName>
    </recommendedName>
</protein>
<sequence>MSSHPFFRSHGRLEEATPPRTPSESLGPSRPSTPVSASTRTNDETSRSTPSDERGMSDASQCLFPIDWDKIRYDRKPVPSIRYRQPHKRVINSKSQPSAIYRHGAQLTTDGNNKYWLCKYCHISGRHDAALFASESTTSIIYHLKQQHRLEEFGYKATGSDPFSIAKRTASLTPYLGSRRVVFDDLPSTLSSWVKEKWLGDGGRRVWLRAKLHSAKSKVHISVDAWTSEEGTNYLAIVAHFLDEKHKLQTALLDLPPLKGPHSGENIAKVLSSTLDFYDISPLMGFFMMDNARSNDVCILELAEQYPTIRRENRLRCVGHMLNLIVKALLFGQGVSKLEQQLRGASDDERFEIWRKQSFIGKLHNFCVWINRSDQRRERLKQYILQAYEEGSIEQLQRPKQLNQLNGRPILSELA</sequence>
<reference evidence="11 12" key="1">
    <citation type="journal article" date="2018" name="Sci. Rep.">
        <title>Characterisation of pathogen-specific regions and novel effector candidates in Fusarium oxysporum f. sp. cepae.</title>
        <authorList>
            <person name="Armitage A.D."/>
            <person name="Taylor A."/>
            <person name="Sobczyk M.K."/>
            <person name="Baxter L."/>
            <person name="Greenfield B.P."/>
            <person name="Bates H.J."/>
            <person name="Wilson F."/>
            <person name="Jackson A.C."/>
            <person name="Ott S."/>
            <person name="Harrison R.J."/>
            <person name="Clarkson J.P."/>
        </authorList>
    </citation>
    <scope>NUCLEOTIDE SEQUENCE [LARGE SCALE GENOMIC DNA]</scope>
    <source>
        <strain evidence="11 12">FoC_Fus2</strain>
    </source>
</reference>
<keyword evidence="6" id="KW-0804">Transcription</keyword>
<evidence type="ECO:0000313" key="11">
    <source>
        <dbReference type="EMBL" id="RKK06838.1"/>
    </source>
</evidence>
<organism evidence="11 12">
    <name type="scientific">Fusarium oxysporum f. sp. cepae</name>
    <dbReference type="NCBI Taxonomy" id="396571"/>
    <lineage>
        <taxon>Eukaryota</taxon>
        <taxon>Fungi</taxon>
        <taxon>Dikarya</taxon>
        <taxon>Ascomycota</taxon>
        <taxon>Pezizomycotina</taxon>
        <taxon>Sordariomycetes</taxon>
        <taxon>Hypocreomycetidae</taxon>
        <taxon>Hypocreales</taxon>
        <taxon>Nectriaceae</taxon>
        <taxon>Fusarium</taxon>
        <taxon>Fusarium oxysporum species complex</taxon>
    </lineage>
</organism>
<evidence type="ECO:0000256" key="4">
    <source>
        <dbReference type="ARBA" id="ARBA00022833"/>
    </source>
</evidence>
<dbReference type="Proteomes" id="UP000270866">
    <property type="component" value="Unassembled WGS sequence"/>
</dbReference>
<evidence type="ECO:0000256" key="9">
    <source>
        <dbReference type="SAM" id="MobiDB-lite"/>
    </source>
</evidence>
<evidence type="ECO:0000256" key="7">
    <source>
        <dbReference type="ARBA" id="ARBA00023242"/>
    </source>
</evidence>
<dbReference type="InterPro" id="IPR012337">
    <property type="entry name" value="RNaseH-like_sf"/>
</dbReference>
<proteinExistence type="predicted"/>
<gene>
    <name evidence="11" type="ORF">BFJ65_g18391</name>
</gene>
<evidence type="ECO:0000256" key="2">
    <source>
        <dbReference type="ARBA" id="ARBA00022723"/>
    </source>
</evidence>
<dbReference type="SUPFAM" id="SSF53098">
    <property type="entry name" value="Ribonuclease H-like"/>
    <property type="match status" value="1"/>
</dbReference>
<accession>A0A3L6MRZ7</accession>
<feature type="compositionally biased region" description="Polar residues" evidence="9">
    <location>
        <begin position="22"/>
        <end position="40"/>
    </location>
</feature>
<dbReference type="InterPro" id="IPR052035">
    <property type="entry name" value="ZnF_BED_domain_contain"/>
</dbReference>
<dbReference type="PANTHER" id="PTHR46481:SF10">
    <property type="entry name" value="ZINC FINGER BED DOMAIN-CONTAINING PROTEIN 39"/>
    <property type="match status" value="1"/>
</dbReference>
<dbReference type="GO" id="GO:0008270">
    <property type="term" value="F:zinc ion binding"/>
    <property type="evidence" value="ECO:0007669"/>
    <property type="project" value="UniProtKB-KW"/>
</dbReference>
<evidence type="ECO:0000259" key="10">
    <source>
        <dbReference type="PROSITE" id="PS50808"/>
    </source>
</evidence>
<comment type="subcellular location">
    <subcellularLocation>
        <location evidence="1">Nucleus</location>
    </subcellularLocation>
</comment>
<evidence type="ECO:0000313" key="12">
    <source>
        <dbReference type="Proteomes" id="UP000270866"/>
    </source>
</evidence>
<evidence type="ECO:0000256" key="5">
    <source>
        <dbReference type="ARBA" id="ARBA00023015"/>
    </source>
</evidence>
<dbReference type="InterPro" id="IPR003656">
    <property type="entry name" value="Znf_BED"/>
</dbReference>
<keyword evidence="3 8" id="KW-0863">Zinc-finger</keyword>
<comment type="caution">
    <text evidence="11">The sequence shown here is derived from an EMBL/GenBank/DDBJ whole genome shotgun (WGS) entry which is preliminary data.</text>
</comment>
<keyword evidence="2" id="KW-0479">Metal-binding</keyword>
<feature type="region of interest" description="Disordered" evidence="9">
    <location>
        <begin position="1"/>
        <end position="58"/>
    </location>
</feature>
<dbReference type="AlphaFoldDB" id="A0A3L6MRZ7"/>
<evidence type="ECO:0000256" key="6">
    <source>
        <dbReference type="ARBA" id="ARBA00023163"/>
    </source>
</evidence>
<evidence type="ECO:0000256" key="3">
    <source>
        <dbReference type="ARBA" id="ARBA00022771"/>
    </source>
</evidence>
<evidence type="ECO:0000256" key="1">
    <source>
        <dbReference type="ARBA" id="ARBA00004123"/>
    </source>
</evidence>